<reference evidence="3 4" key="1">
    <citation type="submission" date="2018-04" db="EMBL/GenBank/DDBJ databases">
        <title>Complete genome sequences of Streptomyces lydicus strain WYEC and characterization of antagonistic properties of biological control agents.</title>
        <authorList>
            <person name="Mariita R.M."/>
            <person name="Sello J.K."/>
        </authorList>
    </citation>
    <scope>NUCLEOTIDE SEQUENCE [LARGE SCALE GENOMIC DNA]</scope>
    <source>
        <strain evidence="3 4">WYEC 108</strain>
    </source>
</reference>
<dbReference type="EMBL" id="CP029042">
    <property type="protein sequence ID" value="AZS76168.1"/>
    <property type="molecule type" value="Genomic_DNA"/>
</dbReference>
<feature type="domain" description="OLD protein-like TOPRIM" evidence="2">
    <location>
        <begin position="428"/>
        <end position="488"/>
    </location>
</feature>
<evidence type="ECO:0000259" key="1">
    <source>
        <dbReference type="Pfam" id="PF13175"/>
    </source>
</evidence>
<dbReference type="PANTHER" id="PTHR43581">
    <property type="entry name" value="ATP/GTP PHOSPHATASE"/>
    <property type="match status" value="1"/>
</dbReference>
<dbReference type="InterPro" id="IPR034139">
    <property type="entry name" value="TOPRIM_OLD"/>
</dbReference>
<dbReference type="Proteomes" id="UP000275579">
    <property type="component" value="Chromosome"/>
</dbReference>
<proteinExistence type="predicted"/>
<feature type="domain" description="Endonuclease GajA/Old nuclease/RecF-like AAA" evidence="1">
    <location>
        <begin position="210"/>
        <end position="371"/>
    </location>
</feature>
<dbReference type="AlphaFoldDB" id="A0A3Q9KFQ7"/>
<dbReference type="InterPro" id="IPR051396">
    <property type="entry name" value="Bact_Antivir_Def_Nuclease"/>
</dbReference>
<name>A0A3Q9KFQ7_9ACTN</name>
<accession>A0A3Q9KFQ7</accession>
<gene>
    <name evidence="3" type="ORF">DDE74_39795</name>
</gene>
<dbReference type="InterPro" id="IPR027417">
    <property type="entry name" value="P-loop_NTPase"/>
</dbReference>
<evidence type="ECO:0000313" key="4">
    <source>
        <dbReference type="Proteomes" id="UP000275579"/>
    </source>
</evidence>
<protein>
    <submittedName>
        <fullName evidence="3">Uncharacterized protein</fullName>
    </submittedName>
</protein>
<sequence>MQICSVSVEGFRCLANIPDVPVLPQTVLTGQNEGGKTALLDALNFLLHGTALGERDLTYVGDGILQEPAVDADTVAPHTRVPQTVVTGEFTLSTEEQTRFALPERVQIRRRFRPEAGTFLEIQRRVCQKPELRDFESVKLPGLKELAAAHGVEPIGQANARNSWEQPLRELAQQMEQVDAWVAADSEVAAAMPSMVYFKGDSVQAPEAVIQSLLNSRLREYTRADDVTKRVTDLEDYLAESLKEDIDSIRGHIAQRCALPSVELAPQVQVRPALVGVELNIVDSQGRRFPLSSAGTGRSRRISLALWESSNDLLALHDATQGPESDVVFVYDEPDTHLDYSHQRRIMALIQLQSSRPNARVIVATHSLNLIDGVDISSVVHLRTYEGQVRAEVLSEDSADVDVRRHLSTIATTLGFRNSVLLHERFFVAVEGVSETSAFPILFRKHAGFPIQSAGICLWAGGSNEGALRFARFLKDHGRDVAFVVDKDSRTNQKRAFRDDKLKEHGFDLTKECLYLGSPNELEDLFSNDDWAETANALWKPNAERGTWQPGEIEELRAGKFSSQLLSLLKTGSDEGPASKEDLMVGIAAHLAKDRIPAALSTIFDSLINRAQKAGPHLW</sequence>
<organism evidence="3 4">
    <name type="scientific">Streptomyces lydicus</name>
    <dbReference type="NCBI Taxonomy" id="47763"/>
    <lineage>
        <taxon>Bacteria</taxon>
        <taxon>Bacillati</taxon>
        <taxon>Actinomycetota</taxon>
        <taxon>Actinomycetes</taxon>
        <taxon>Kitasatosporales</taxon>
        <taxon>Streptomycetaceae</taxon>
        <taxon>Streptomyces</taxon>
    </lineage>
</organism>
<evidence type="ECO:0000259" key="2">
    <source>
        <dbReference type="Pfam" id="PF20469"/>
    </source>
</evidence>
<evidence type="ECO:0000313" key="3">
    <source>
        <dbReference type="EMBL" id="AZS76168.1"/>
    </source>
</evidence>
<dbReference type="SUPFAM" id="SSF52540">
    <property type="entry name" value="P-loop containing nucleoside triphosphate hydrolases"/>
    <property type="match status" value="1"/>
</dbReference>
<dbReference type="RefSeq" id="WP_127154856.1">
    <property type="nucleotide sequence ID" value="NZ_CP029042.1"/>
</dbReference>
<dbReference type="Pfam" id="PF13175">
    <property type="entry name" value="AAA_15"/>
    <property type="match status" value="1"/>
</dbReference>
<dbReference type="Pfam" id="PF20469">
    <property type="entry name" value="OLD-like_TOPRIM"/>
    <property type="match status" value="1"/>
</dbReference>
<dbReference type="Gene3D" id="3.40.50.300">
    <property type="entry name" value="P-loop containing nucleotide triphosphate hydrolases"/>
    <property type="match status" value="1"/>
</dbReference>
<dbReference type="PANTHER" id="PTHR43581:SF4">
    <property type="entry name" value="ATP_GTP PHOSPHATASE"/>
    <property type="match status" value="1"/>
</dbReference>
<dbReference type="InterPro" id="IPR041685">
    <property type="entry name" value="AAA_GajA/Old/RecF-like"/>
</dbReference>